<evidence type="ECO:0000313" key="1">
    <source>
        <dbReference type="EMBL" id="SEQ07163.1"/>
    </source>
</evidence>
<comment type="caution">
    <text evidence="1">The sequence shown here is derived from an EMBL/GenBank/DDBJ whole genome shotgun (WGS) entry which is preliminary data.</text>
</comment>
<reference evidence="1 2" key="1">
    <citation type="submission" date="2016-10" db="EMBL/GenBank/DDBJ databases">
        <authorList>
            <person name="Varghese N."/>
            <person name="Submissions S."/>
        </authorList>
    </citation>
    <scope>NUCLEOTIDE SEQUENCE [LARGE SCALE GENOMIC DNA]</scope>
    <source>
        <strain evidence="2">DSM 19823 / KCTC 23066 / CCTCC M 208030 / D25</strain>
    </source>
</reference>
<proteinExistence type="predicted"/>
<dbReference type="RefSeq" id="WP_235280486.1">
    <property type="nucleotide sequence ID" value="NZ_CP010817.1"/>
</dbReference>
<evidence type="ECO:0008006" key="3">
    <source>
        <dbReference type="Google" id="ProtNLM"/>
    </source>
</evidence>
<protein>
    <recommendedName>
        <fullName evidence="3">DUF4837 domain-containing protein</fullName>
    </recommendedName>
</protein>
<organism evidence="1 2">
    <name type="scientific">Myroides profundi</name>
    <dbReference type="NCBI Taxonomy" id="480520"/>
    <lineage>
        <taxon>Bacteria</taxon>
        <taxon>Pseudomonadati</taxon>
        <taxon>Bacteroidota</taxon>
        <taxon>Flavobacteriia</taxon>
        <taxon>Flavobacteriales</taxon>
        <taxon>Flavobacteriaceae</taxon>
        <taxon>Myroides</taxon>
    </lineage>
</organism>
<dbReference type="EMBL" id="FOFY01000001">
    <property type="protein sequence ID" value="SEQ07163.1"/>
    <property type="molecule type" value="Genomic_DNA"/>
</dbReference>
<accession>A0AAJ4W1G1</accession>
<name>A0AAJ4W1G1_MYRPR</name>
<dbReference type="Proteomes" id="UP000183496">
    <property type="component" value="Unassembled WGS sequence"/>
</dbReference>
<evidence type="ECO:0000313" key="2">
    <source>
        <dbReference type="Proteomes" id="UP000183496"/>
    </source>
</evidence>
<dbReference type="InterPro" id="IPR032286">
    <property type="entry name" value="DUF4837"/>
</dbReference>
<gene>
    <name evidence="1" type="ORF">SAMN04488089_101464</name>
</gene>
<dbReference type="Pfam" id="PF16125">
    <property type="entry name" value="DUF4837"/>
    <property type="match status" value="1"/>
</dbReference>
<keyword evidence="2" id="KW-1185">Reference proteome</keyword>
<dbReference type="AlphaFoldDB" id="A0AAJ4W1G1"/>
<sequence>MLVLFALVGCRDRSAKNRSNNPMDEPHQILIVINDRLWYGSVGDSIREHLAIPIEGITPPESTFSLEQISPNLFSSRTRNRRNIIVFSDNYNSNSFLFEKDKYTAGQMYFTVSGDSRKGLIKEFKNNADSIVNSILRSEFDVVARRILEGKIVDTDYFQDKFQVSLNLPTTYKLVGSNYHFVWFKKNIASGNSNILIYDVPIDRIENTEGTILNNLLAVKDSVNGKYIHSIEDNSYLRLNEGFIPNNKEFVRQGRKVYEFTGEWDMNNSFMSGPYMSYVFRDVSANRYLFIEGLVYNPAMGKRGILMEVESIVNSLKFNEN</sequence>